<protein>
    <submittedName>
        <fullName evidence="2">Uncharacterized protein</fullName>
    </submittedName>
</protein>
<dbReference type="GeneID" id="28737495"/>
<feature type="compositionally biased region" description="Low complexity" evidence="1">
    <location>
        <begin position="15"/>
        <end position="24"/>
    </location>
</feature>
<sequence length="483" mass="54397">MLKLRALARINSWGSTSETETPTKPAKKLKKRKNSKQQLSDQTKDQLYFHQTTGSPGPFTPYAINEDTLIASNICNDNFRAAFAIQTLKHAQVLTDEGLIQANMINNNDLGIRFGTTFDSNSQKRLVSLLYWWDSECTRLRPLLDEEAELDRFITRFEDSGGEVAATADDDHATRERLDELRFARETVRMRIRQLPSERLEDVESLELGLPSRRSTYGSESYVLVRDGSQREDGREEGDEPPAYEREPSQDEDQFQHRQDPPPPYAISLNKKFSQHKTESPAKMTITINGHDFGASNISEEELRLLVDAAKVNKRALPFTEAISLSIGVVRKTDIHPAIRSLANAVILAGTQVHDGEKCSAMEEHLRLVMEYEQAITDPVNGMQDLLSYMLLEGFHTCKSIIEESRAAGKTRYDMCPVTGAIEALRKIMRQPICVDSLQRELRQMNRDREAMGLEAVHGGGLIVKVERKCKACAGVGCHCDTI</sequence>
<dbReference type="EMBL" id="LFJN01000008">
    <property type="protein sequence ID" value="KPI41922.1"/>
    <property type="molecule type" value="Genomic_DNA"/>
</dbReference>
<feature type="region of interest" description="Disordered" evidence="1">
    <location>
        <begin position="219"/>
        <end position="268"/>
    </location>
</feature>
<dbReference type="STRING" id="1664694.A0A0N1H6V1"/>
<name>A0A0N1H6V1_9EURO</name>
<dbReference type="RefSeq" id="XP_018001885.1">
    <property type="nucleotide sequence ID" value="XM_018145615.1"/>
</dbReference>
<evidence type="ECO:0000256" key="1">
    <source>
        <dbReference type="SAM" id="MobiDB-lite"/>
    </source>
</evidence>
<feature type="compositionally biased region" description="Basic and acidic residues" evidence="1">
    <location>
        <begin position="243"/>
        <end position="260"/>
    </location>
</feature>
<evidence type="ECO:0000313" key="2">
    <source>
        <dbReference type="EMBL" id="KPI41922.1"/>
    </source>
</evidence>
<organism evidence="2 3">
    <name type="scientific">Cyphellophora attinorum</name>
    <dbReference type="NCBI Taxonomy" id="1664694"/>
    <lineage>
        <taxon>Eukaryota</taxon>
        <taxon>Fungi</taxon>
        <taxon>Dikarya</taxon>
        <taxon>Ascomycota</taxon>
        <taxon>Pezizomycotina</taxon>
        <taxon>Eurotiomycetes</taxon>
        <taxon>Chaetothyriomycetidae</taxon>
        <taxon>Chaetothyriales</taxon>
        <taxon>Cyphellophoraceae</taxon>
        <taxon>Cyphellophora</taxon>
    </lineage>
</organism>
<keyword evidence="3" id="KW-1185">Reference proteome</keyword>
<accession>A0A0N1H6V1</accession>
<dbReference type="OrthoDB" id="5244524at2759"/>
<dbReference type="Proteomes" id="UP000038010">
    <property type="component" value="Unassembled WGS sequence"/>
</dbReference>
<dbReference type="VEuPathDB" id="FungiDB:AB675_5406"/>
<reference evidence="2 3" key="1">
    <citation type="submission" date="2015-06" db="EMBL/GenBank/DDBJ databases">
        <title>Draft genome of the ant-associated black yeast Phialophora attae CBS 131958.</title>
        <authorList>
            <person name="Moreno L.F."/>
            <person name="Stielow B.J."/>
            <person name="de Hoog S."/>
            <person name="Vicente V.A."/>
            <person name="Weiss V.A."/>
            <person name="de Vries M."/>
            <person name="Cruz L.M."/>
            <person name="Souza E.M."/>
        </authorList>
    </citation>
    <scope>NUCLEOTIDE SEQUENCE [LARGE SCALE GENOMIC DNA]</scope>
    <source>
        <strain evidence="2 3">CBS 131958</strain>
    </source>
</reference>
<proteinExistence type="predicted"/>
<comment type="caution">
    <text evidence="2">The sequence shown here is derived from an EMBL/GenBank/DDBJ whole genome shotgun (WGS) entry which is preliminary data.</text>
</comment>
<dbReference type="AlphaFoldDB" id="A0A0N1H6V1"/>
<gene>
    <name evidence="2" type="ORF">AB675_5406</name>
</gene>
<feature type="region of interest" description="Disordered" evidence="1">
    <location>
        <begin position="14"/>
        <end position="45"/>
    </location>
</feature>
<feature type="compositionally biased region" description="Basic residues" evidence="1">
    <location>
        <begin position="25"/>
        <end position="35"/>
    </location>
</feature>
<evidence type="ECO:0000313" key="3">
    <source>
        <dbReference type="Proteomes" id="UP000038010"/>
    </source>
</evidence>